<evidence type="ECO:0000256" key="3">
    <source>
        <dbReference type="SAM" id="SignalP"/>
    </source>
</evidence>
<feature type="region of interest" description="Disordered" evidence="2">
    <location>
        <begin position="610"/>
        <end position="667"/>
    </location>
</feature>
<name>A0A8H2XMF7_9AGAM</name>
<dbReference type="InterPro" id="IPR013094">
    <property type="entry name" value="AB_hydrolase_3"/>
</dbReference>
<evidence type="ECO:0000313" key="5">
    <source>
        <dbReference type="EMBL" id="CAE6430705.1"/>
    </source>
</evidence>
<dbReference type="InterPro" id="IPR033140">
    <property type="entry name" value="Lipase_GDXG_put_SER_AS"/>
</dbReference>
<feature type="compositionally biased region" description="Low complexity" evidence="2">
    <location>
        <begin position="396"/>
        <end position="405"/>
    </location>
</feature>
<dbReference type="Gene3D" id="3.40.50.1820">
    <property type="entry name" value="alpha/beta hydrolase"/>
    <property type="match status" value="2"/>
</dbReference>
<evidence type="ECO:0000256" key="2">
    <source>
        <dbReference type="SAM" id="MobiDB-lite"/>
    </source>
</evidence>
<accession>A0A8H2XMF7</accession>
<dbReference type="GO" id="GO:0019433">
    <property type="term" value="P:triglyceride catabolic process"/>
    <property type="evidence" value="ECO:0007669"/>
    <property type="project" value="TreeGrafter"/>
</dbReference>
<dbReference type="SUPFAM" id="SSF53474">
    <property type="entry name" value="alpha/beta-Hydrolases"/>
    <property type="match status" value="1"/>
</dbReference>
<sequence>MIDHIVGRPSPSWKRTQVFLVLLFWFLRLLRGNRDGPRILYIRRLNRLLSRFTPWQIIVTTLSTLYACRHLDSIIGLGSPEPLARLYSRSYYRATWITTGLDAGHATAMNIQPKWLRDLAAMAFSAYYVIYANEADEKLRKYRATASIEMLRTTWEKTSRNPWIRAITHFERPWLPVVRKMVFPRQGSEHPFTVYLYFAHPEAELKNQRELLLDFPGGGFICMSPLDHEERLRRWAIRTGRPVLAVDYHKAPEFPYPFAIDESFELYKLVVESKGRILGMAGDKLSVIMSGDSAGANICCNIMFKILETAQSSQPLPKPIALVLNYAALDFNFTSWMAPGHLKVLRSQASQGHIPGLEEMKDHFRGTGPLDVAGYTDRGRKSWTGESVKGWTEGMSRLPSRPSSPVKRKSTPLGSPNTTIGRNSGRNLKLWEEPEPMNDGKPEAPIKQTIGTRLTMTSRTGFFQDRIISPSMMRAMAILYIGPKNNPDFKTDYRISPLLAPSSLLAEFPPLLMTCGEKDPFVDDTVVFAGRIREAKRMKKREGSRFGEGLRMSKKESEAEDREWVHMHIYEGWSHGYLQMSSLMHEAREAIDDIAGWAAESFVHAQERMREEEETEMLTFTPRRRRSPPSSGAKRDVLGIINGSEGAQPPGPAVEPALTGSRRGRLSTSTPLASLTEEELMRRRRAEAVEGISEPQMIDGSAVVDEETAAEDMRIAYGF</sequence>
<dbReference type="PANTHER" id="PTHR23025:SF3">
    <property type="entry name" value="HORMONE-SENSITIVE LIPASE"/>
    <property type="match status" value="1"/>
</dbReference>
<feature type="domain" description="Alpha/beta hydrolase fold-3" evidence="4">
    <location>
        <begin position="458"/>
        <end position="536"/>
    </location>
</feature>
<gene>
    <name evidence="5" type="ORF">RDB_LOCUS25045</name>
</gene>
<dbReference type="EMBL" id="CAJMWY010000375">
    <property type="protein sequence ID" value="CAE6430705.1"/>
    <property type="molecule type" value="Genomic_DNA"/>
</dbReference>
<dbReference type="PROSITE" id="PS01174">
    <property type="entry name" value="LIPASE_GDXG_SER"/>
    <property type="match status" value="1"/>
</dbReference>
<reference evidence="5" key="1">
    <citation type="submission" date="2021-01" db="EMBL/GenBank/DDBJ databases">
        <authorList>
            <person name="Kaushik A."/>
        </authorList>
    </citation>
    <scope>NUCLEOTIDE SEQUENCE</scope>
    <source>
        <strain evidence="5">AG4-RS23</strain>
    </source>
</reference>
<feature type="region of interest" description="Disordered" evidence="2">
    <location>
        <begin position="383"/>
        <end position="424"/>
    </location>
</feature>
<comment type="caution">
    <text evidence="5">The sequence shown here is derived from an EMBL/GenBank/DDBJ whole genome shotgun (WGS) entry which is preliminary data.</text>
</comment>
<dbReference type="GO" id="GO:0004771">
    <property type="term" value="F:sterol ester esterase activity"/>
    <property type="evidence" value="ECO:0007669"/>
    <property type="project" value="TreeGrafter"/>
</dbReference>
<dbReference type="GO" id="GO:0005829">
    <property type="term" value="C:cytosol"/>
    <property type="evidence" value="ECO:0007669"/>
    <property type="project" value="TreeGrafter"/>
</dbReference>
<dbReference type="PANTHER" id="PTHR23025">
    <property type="entry name" value="TRIACYLGLYCEROL LIPASE"/>
    <property type="match status" value="1"/>
</dbReference>
<proteinExistence type="predicted"/>
<feature type="chain" id="PRO_5034979078" description="Alpha/beta hydrolase fold-3 domain-containing protein" evidence="3">
    <location>
        <begin position="33"/>
        <end position="719"/>
    </location>
</feature>
<evidence type="ECO:0000259" key="4">
    <source>
        <dbReference type="Pfam" id="PF07859"/>
    </source>
</evidence>
<evidence type="ECO:0000313" key="6">
    <source>
        <dbReference type="Proteomes" id="UP000663861"/>
    </source>
</evidence>
<evidence type="ECO:0000256" key="1">
    <source>
        <dbReference type="PROSITE-ProRule" id="PRU10038"/>
    </source>
</evidence>
<feature type="signal peptide" evidence="3">
    <location>
        <begin position="1"/>
        <end position="32"/>
    </location>
</feature>
<dbReference type="GO" id="GO:0004806">
    <property type="term" value="F:triacylglycerol lipase activity"/>
    <property type="evidence" value="ECO:0007669"/>
    <property type="project" value="TreeGrafter"/>
</dbReference>
<keyword evidence="3" id="KW-0732">Signal</keyword>
<dbReference type="Pfam" id="PF07859">
    <property type="entry name" value="Abhydrolase_3"/>
    <property type="match status" value="2"/>
</dbReference>
<feature type="domain" description="Alpha/beta hydrolase fold-3" evidence="4">
    <location>
        <begin position="213"/>
        <end position="333"/>
    </location>
</feature>
<feature type="active site" evidence="1">
    <location>
        <position position="293"/>
    </location>
</feature>
<dbReference type="AlphaFoldDB" id="A0A8H2XMF7"/>
<protein>
    <recommendedName>
        <fullName evidence="4">Alpha/beta hydrolase fold-3 domain-containing protein</fullName>
    </recommendedName>
</protein>
<feature type="compositionally biased region" description="Polar residues" evidence="2">
    <location>
        <begin position="412"/>
        <end position="424"/>
    </location>
</feature>
<dbReference type="InterPro" id="IPR029058">
    <property type="entry name" value="AB_hydrolase_fold"/>
</dbReference>
<dbReference type="Proteomes" id="UP000663861">
    <property type="component" value="Unassembled WGS sequence"/>
</dbReference>
<organism evidence="5 6">
    <name type="scientific">Rhizoctonia solani</name>
    <dbReference type="NCBI Taxonomy" id="456999"/>
    <lineage>
        <taxon>Eukaryota</taxon>
        <taxon>Fungi</taxon>
        <taxon>Dikarya</taxon>
        <taxon>Basidiomycota</taxon>
        <taxon>Agaricomycotina</taxon>
        <taxon>Agaricomycetes</taxon>
        <taxon>Cantharellales</taxon>
        <taxon>Ceratobasidiaceae</taxon>
        <taxon>Rhizoctonia</taxon>
    </lineage>
</organism>